<protein>
    <recommendedName>
        <fullName evidence="6">Alkyl hydroperoxide reductase AhpD</fullName>
        <ecNumber evidence="6">1.11.1.28</ecNumber>
    </recommendedName>
    <alternativeName>
        <fullName evidence="6">Alkylhydroperoxidase AhpD</fullName>
    </alternativeName>
</protein>
<dbReference type="GO" id="GO:0006979">
    <property type="term" value="P:response to oxidative stress"/>
    <property type="evidence" value="ECO:0007669"/>
    <property type="project" value="InterPro"/>
</dbReference>
<dbReference type="PANTHER" id="PTHR33930:SF7">
    <property type="entry name" value="ALKYL HYDROPEROXIDE REDUCTASE AHPD"/>
    <property type="match status" value="1"/>
</dbReference>
<keyword evidence="3 6" id="KW-0560">Oxidoreductase</keyword>
<dbReference type="NCBIfam" id="TIGR00777">
    <property type="entry name" value="ahpD"/>
    <property type="match status" value="1"/>
</dbReference>
<evidence type="ECO:0000256" key="6">
    <source>
        <dbReference type="HAMAP-Rule" id="MF_01676"/>
    </source>
</evidence>
<keyword evidence="2 6" id="KW-0049">Antioxidant</keyword>
<feature type="active site" description="Proton donor" evidence="6">
    <location>
        <position position="131"/>
    </location>
</feature>
<organism evidence="8 9">
    <name type="scientific">Frankia canadensis</name>
    <dbReference type="NCBI Taxonomy" id="1836972"/>
    <lineage>
        <taxon>Bacteria</taxon>
        <taxon>Bacillati</taxon>
        <taxon>Actinomycetota</taxon>
        <taxon>Actinomycetes</taxon>
        <taxon>Frankiales</taxon>
        <taxon>Frankiaceae</taxon>
        <taxon>Frankia</taxon>
    </lineage>
</organism>
<dbReference type="EC" id="1.11.1.28" evidence="6"/>
<proteinExistence type="inferred from homology"/>
<evidence type="ECO:0000256" key="4">
    <source>
        <dbReference type="ARBA" id="ARBA00023157"/>
    </source>
</evidence>
<keyword evidence="4 6" id="KW-1015">Disulfide bond</keyword>
<feature type="disulfide bond" evidence="6">
    <location>
        <begin position="131"/>
        <end position="134"/>
    </location>
</feature>
<dbReference type="GO" id="GO:0032843">
    <property type="term" value="F:hydroperoxide reductase activity"/>
    <property type="evidence" value="ECO:0007669"/>
    <property type="project" value="InterPro"/>
</dbReference>
<dbReference type="GO" id="GO:0051920">
    <property type="term" value="F:peroxiredoxin activity"/>
    <property type="evidence" value="ECO:0007669"/>
    <property type="project" value="InterPro"/>
</dbReference>
<accession>A0A2I2L2S8</accession>
<dbReference type="GO" id="GO:0045454">
    <property type="term" value="P:cell redox homeostasis"/>
    <property type="evidence" value="ECO:0007669"/>
    <property type="project" value="TreeGrafter"/>
</dbReference>
<dbReference type="RefSeq" id="WP_101836447.1">
    <property type="nucleotide sequence ID" value="NZ_FZMO01000565.1"/>
</dbReference>
<reference evidence="8 9" key="1">
    <citation type="submission" date="2017-06" db="EMBL/GenBank/DDBJ databases">
        <authorList>
            <person name="Kim H.J."/>
            <person name="Triplett B.A."/>
        </authorList>
    </citation>
    <scope>NUCLEOTIDE SEQUENCE [LARGE SCALE GENOMIC DNA]</scope>
    <source>
        <strain evidence="8">FRACA_ARgP5</strain>
    </source>
</reference>
<dbReference type="SUPFAM" id="SSF69118">
    <property type="entry name" value="AhpD-like"/>
    <property type="match status" value="1"/>
</dbReference>
<dbReference type="AlphaFoldDB" id="A0A2I2L2S8"/>
<name>A0A2I2L2S8_9ACTN</name>
<dbReference type="GO" id="GO:0015036">
    <property type="term" value="F:disulfide oxidoreductase activity"/>
    <property type="evidence" value="ECO:0007669"/>
    <property type="project" value="TreeGrafter"/>
</dbReference>
<dbReference type="InterPro" id="IPR003779">
    <property type="entry name" value="CMD-like"/>
</dbReference>
<feature type="disulfide bond" description="Interchain (with AhpC); in linked form" evidence="6">
    <location>
        <position position="134"/>
    </location>
</feature>
<feature type="active site" description="Cysteine sulfenic acid (-SOH) intermediate" evidence="6">
    <location>
        <position position="134"/>
    </location>
</feature>
<dbReference type="EMBL" id="FZMO01000565">
    <property type="protein sequence ID" value="SNQ52219.1"/>
    <property type="molecule type" value="Genomic_DNA"/>
</dbReference>
<gene>
    <name evidence="6 8" type="primary">ahpD</name>
    <name evidence="8" type="ORF">FRACA_960022</name>
</gene>
<dbReference type="Proteomes" id="UP000234331">
    <property type="component" value="Unassembled WGS sequence"/>
</dbReference>
<evidence type="ECO:0000313" key="8">
    <source>
        <dbReference type="EMBL" id="SNQ52219.1"/>
    </source>
</evidence>
<sequence>MAVARLRELLPDHAKDLRLNLGSVTSQSQLSEQQLWGVVLASAIASRGRTTLVELEAEALEHLTPTAADAARTAAALMAMNNIYYRTLHLLEDDEYAKLRAGLRMNAIANPGVDKVDFELWSLAVSAVNGCGRCLTAHERELRGRGVAREVIQDAIRVASVVHAVAVTLEAVETTSGATPSPATG</sequence>
<dbReference type="InterPro" id="IPR004674">
    <property type="entry name" value="AhpD"/>
</dbReference>
<evidence type="ECO:0000313" key="9">
    <source>
        <dbReference type="Proteomes" id="UP000234331"/>
    </source>
</evidence>
<dbReference type="HAMAP" id="MF_01676">
    <property type="entry name" value="AhpD"/>
    <property type="match status" value="1"/>
</dbReference>
<evidence type="ECO:0000256" key="2">
    <source>
        <dbReference type="ARBA" id="ARBA00022862"/>
    </source>
</evidence>
<keyword evidence="9" id="KW-1185">Reference proteome</keyword>
<comment type="catalytic activity">
    <reaction evidence="6">
        <text>N(6)-[(R)-dihydrolipoyl]-L-lysyl-[lipoyl-carrier protein] + a hydroperoxide = N(6)-[(R)-lipoyl]-L-lysyl-[lipoyl-carrier protein] + an alcohol + H2O</text>
        <dbReference type="Rhea" id="RHEA:62636"/>
        <dbReference type="Rhea" id="RHEA-COMP:10502"/>
        <dbReference type="Rhea" id="RHEA-COMP:16355"/>
        <dbReference type="ChEBI" id="CHEBI:15377"/>
        <dbReference type="ChEBI" id="CHEBI:30879"/>
        <dbReference type="ChEBI" id="CHEBI:35924"/>
        <dbReference type="ChEBI" id="CHEBI:83099"/>
        <dbReference type="ChEBI" id="CHEBI:83100"/>
        <dbReference type="EC" id="1.11.1.28"/>
    </reaction>
</comment>
<dbReference type="OrthoDB" id="9801997at2"/>
<comment type="similarity">
    <text evidence="6">Belongs to the AhpD family.</text>
</comment>
<dbReference type="Pfam" id="PF02627">
    <property type="entry name" value="CMD"/>
    <property type="match status" value="1"/>
</dbReference>
<dbReference type="InterPro" id="IPR004675">
    <property type="entry name" value="AhpD_core"/>
</dbReference>
<keyword evidence="1 6" id="KW-0575">Peroxidase</keyword>
<evidence type="ECO:0000256" key="1">
    <source>
        <dbReference type="ARBA" id="ARBA00022559"/>
    </source>
</evidence>
<dbReference type="Gene3D" id="1.20.1290.10">
    <property type="entry name" value="AhpD-like"/>
    <property type="match status" value="1"/>
</dbReference>
<dbReference type="NCBIfam" id="TIGR00778">
    <property type="entry name" value="ahpD_dom"/>
    <property type="match status" value="1"/>
</dbReference>
<keyword evidence="5 6" id="KW-0676">Redox-active center</keyword>
<dbReference type="PANTHER" id="PTHR33930">
    <property type="entry name" value="ALKYL HYDROPEROXIDE REDUCTASE AHPD"/>
    <property type="match status" value="1"/>
</dbReference>
<dbReference type="InterPro" id="IPR029032">
    <property type="entry name" value="AhpD-like"/>
</dbReference>
<feature type="domain" description="Carboxymuconolactone decarboxylase-like" evidence="7">
    <location>
        <begin position="95"/>
        <end position="173"/>
    </location>
</feature>
<evidence type="ECO:0000259" key="7">
    <source>
        <dbReference type="Pfam" id="PF02627"/>
    </source>
</evidence>
<comment type="function">
    <text evidence="6">Antioxidant protein with alkyl hydroperoxidase activity. Required for the reduction of the AhpC active site cysteine residues and for the regeneration of the AhpC enzyme activity.</text>
</comment>
<evidence type="ECO:0000256" key="3">
    <source>
        <dbReference type="ARBA" id="ARBA00023002"/>
    </source>
</evidence>
<comment type="subunit">
    <text evidence="6">Homotrimer.</text>
</comment>
<evidence type="ECO:0000256" key="5">
    <source>
        <dbReference type="ARBA" id="ARBA00023284"/>
    </source>
</evidence>